<dbReference type="PROSITE" id="PS50082">
    <property type="entry name" value="WD_REPEATS_2"/>
    <property type="match status" value="1"/>
</dbReference>
<name>W6MKG6_9ASCO</name>
<dbReference type="Gene3D" id="2.130.10.10">
    <property type="entry name" value="YVTN repeat-like/Quinoprotein amine dehydrogenase"/>
    <property type="match status" value="1"/>
</dbReference>
<dbReference type="HOGENOM" id="CLU_034396_1_0_1"/>
<dbReference type="Proteomes" id="UP000019384">
    <property type="component" value="Unassembled WGS sequence"/>
</dbReference>
<proteinExistence type="inferred from homology"/>
<dbReference type="InterPro" id="IPR036322">
    <property type="entry name" value="WD40_repeat_dom_sf"/>
</dbReference>
<feature type="repeat" description="WD" evidence="8">
    <location>
        <begin position="49"/>
        <end position="80"/>
    </location>
</feature>
<dbReference type="GO" id="GO:0034314">
    <property type="term" value="P:Arp2/3 complex-mediated actin nucleation"/>
    <property type="evidence" value="ECO:0007669"/>
    <property type="project" value="UniProtKB-UniRule"/>
</dbReference>
<dbReference type="PANTHER" id="PTHR10709">
    <property type="entry name" value="ACTIN-RELATED PROTEIN 2/3 COMPLEX SUBUNIT 1"/>
    <property type="match status" value="1"/>
</dbReference>
<dbReference type="SUPFAM" id="SSF50978">
    <property type="entry name" value="WD40 repeat-like"/>
    <property type="match status" value="1"/>
</dbReference>
<dbReference type="InterPro" id="IPR001680">
    <property type="entry name" value="WD40_rpt"/>
</dbReference>
<dbReference type="GeneID" id="34520378"/>
<evidence type="ECO:0000313" key="9">
    <source>
        <dbReference type="EMBL" id="CDK26994.1"/>
    </source>
</evidence>
<dbReference type="GO" id="GO:0044396">
    <property type="term" value="P:actin cortical patch organization"/>
    <property type="evidence" value="ECO:0007669"/>
    <property type="project" value="EnsemblFungi"/>
</dbReference>
<evidence type="ECO:0000256" key="5">
    <source>
        <dbReference type="ARBA" id="ARBA00023203"/>
    </source>
</evidence>
<keyword evidence="3 8" id="KW-0853">WD repeat</keyword>
<evidence type="ECO:0000256" key="2">
    <source>
        <dbReference type="ARBA" id="ARBA00022490"/>
    </source>
</evidence>
<dbReference type="InterPro" id="IPR015943">
    <property type="entry name" value="WD40/YVTN_repeat-like_dom_sf"/>
</dbReference>
<keyword evidence="5 7" id="KW-0009">Actin-binding</keyword>
<dbReference type="EMBL" id="HG793127">
    <property type="protein sequence ID" value="CDK26994.1"/>
    <property type="molecule type" value="Genomic_DNA"/>
</dbReference>
<dbReference type="PIRSF" id="PIRSF038093">
    <property type="entry name" value="ARP2/3_su1"/>
    <property type="match status" value="1"/>
</dbReference>
<evidence type="ECO:0000256" key="4">
    <source>
        <dbReference type="ARBA" id="ARBA00022737"/>
    </source>
</evidence>
<organism evidence="9 10">
    <name type="scientific">Kuraishia capsulata CBS 1993</name>
    <dbReference type="NCBI Taxonomy" id="1382522"/>
    <lineage>
        <taxon>Eukaryota</taxon>
        <taxon>Fungi</taxon>
        <taxon>Dikarya</taxon>
        <taxon>Ascomycota</taxon>
        <taxon>Saccharomycotina</taxon>
        <taxon>Pichiomycetes</taxon>
        <taxon>Pichiales</taxon>
        <taxon>Pichiaceae</taxon>
        <taxon>Kuraishia</taxon>
    </lineage>
</organism>
<keyword evidence="10" id="KW-1185">Reference proteome</keyword>
<sequence>MSPVQYNLITAPIYDHFFTQNGKLLAITNGNNVELYDVSGPKPKKLTVLQHHDKPITAIDISADGKIVTCSQDRNALVWEPLPSGEYKPTLVLLRINRAATCVKWSPNGLKFAVGSGARAIAICYFEEENDWWISKHIKKPIRSTILSVDWHPNSVLLAAGSADGHVRVFSTFVKSVDAKPAPSVWGERLPFQTLCGDYLTASGGSWIHDVAFSPSGDSVAFVGHDSTFGVVSPSDDPQVPGEFSSVPTNFLPFKSILFANEHKVIAAGHDCHPVVFEQTGSGWAQTAAIDDPKTAKRNEVHQQSALNMFRQMDLKGGSPAEGSSSTLLTIHQNTINKLRPYAGTGNVTRFSSSGNDGKVVIFDV</sequence>
<dbReference type="InterPro" id="IPR017383">
    <property type="entry name" value="ARPC1"/>
</dbReference>
<dbReference type="GO" id="GO:0043130">
    <property type="term" value="F:ubiquitin binding"/>
    <property type="evidence" value="ECO:0007669"/>
    <property type="project" value="EnsemblFungi"/>
</dbReference>
<keyword evidence="2 7" id="KW-0963">Cytoplasm</keyword>
<comment type="function">
    <text evidence="7">Functions as component of the Arp2/3 complex which is involved in regulation of actin polymerization and together with an activating nucleation-promoting factor (NPF) mediates the formation of branched actin networks.</text>
</comment>
<dbReference type="GO" id="GO:0005885">
    <property type="term" value="C:Arp2/3 protein complex"/>
    <property type="evidence" value="ECO:0007669"/>
    <property type="project" value="UniProtKB-UniRule"/>
</dbReference>
<dbReference type="PANTHER" id="PTHR10709:SF2">
    <property type="entry name" value="ACTIN-RELATED PROTEIN 2_3 COMPLEX SUBUNIT"/>
    <property type="match status" value="1"/>
</dbReference>
<dbReference type="GO" id="GO:0051015">
    <property type="term" value="F:actin filament binding"/>
    <property type="evidence" value="ECO:0007669"/>
    <property type="project" value="EnsemblFungi"/>
</dbReference>
<evidence type="ECO:0000256" key="6">
    <source>
        <dbReference type="ARBA" id="ARBA00023212"/>
    </source>
</evidence>
<keyword evidence="4" id="KW-0677">Repeat</keyword>
<accession>W6MKG6</accession>
<evidence type="ECO:0000256" key="8">
    <source>
        <dbReference type="PROSITE-ProRule" id="PRU00221"/>
    </source>
</evidence>
<dbReference type="GO" id="GO:2000601">
    <property type="term" value="P:positive regulation of Arp2/3 complex-mediated actin nucleation"/>
    <property type="evidence" value="ECO:0007669"/>
    <property type="project" value="EnsemblFungi"/>
</dbReference>
<reference evidence="9" key="1">
    <citation type="submission" date="2013-12" db="EMBL/GenBank/DDBJ databases">
        <authorList>
            <person name="Genoscope - CEA"/>
        </authorList>
    </citation>
    <scope>NUCLEOTIDE SEQUENCE</scope>
    <source>
        <strain evidence="9">CBS 1993</strain>
    </source>
</reference>
<dbReference type="AlphaFoldDB" id="W6MKG6"/>
<protein>
    <recommendedName>
        <fullName evidence="7">Actin-related protein 2/3 complex subunit</fullName>
    </recommendedName>
</protein>
<dbReference type="Pfam" id="PF00400">
    <property type="entry name" value="WD40"/>
    <property type="match status" value="2"/>
</dbReference>
<gene>
    <name evidence="9" type="ORF">KUCA_T00002971001</name>
</gene>
<evidence type="ECO:0000313" key="10">
    <source>
        <dbReference type="Proteomes" id="UP000019384"/>
    </source>
</evidence>
<dbReference type="STRING" id="1382522.W6MKG6"/>
<dbReference type="RefSeq" id="XP_022458990.1">
    <property type="nucleotide sequence ID" value="XM_022603268.1"/>
</dbReference>
<dbReference type="GO" id="GO:0030479">
    <property type="term" value="C:actin cortical patch"/>
    <property type="evidence" value="ECO:0007669"/>
    <property type="project" value="UniProtKB-SubCell"/>
</dbReference>
<reference evidence="9" key="2">
    <citation type="submission" date="2014-02" db="EMBL/GenBank/DDBJ databases">
        <title>Complete DNA sequence of /Kuraishia capsulata/ illustrates novel genomic features among budding yeasts (/Saccharomycotina/).</title>
        <authorList>
            <person name="Morales L."/>
            <person name="Noel B."/>
            <person name="Porcel B."/>
            <person name="Marcet-Houben M."/>
            <person name="Hullo M-F."/>
            <person name="Sacerdot C."/>
            <person name="Tekaia F."/>
            <person name="Leh-Louis V."/>
            <person name="Despons L."/>
            <person name="Khanna V."/>
            <person name="Aury J-M."/>
            <person name="Barbe V."/>
            <person name="Couloux A."/>
            <person name="Labadie K."/>
            <person name="Pelletier E."/>
            <person name="Souciet J-L."/>
            <person name="Boekhout T."/>
            <person name="Gabaldon T."/>
            <person name="Wincker P."/>
            <person name="Dujon B."/>
        </authorList>
    </citation>
    <scope>NUCLEOTIDE SEQUENCE</scope>
    <source>
        <strain evidence="9">CBS 1993</strain>
    </source>
</reference>
<comment type="similarity">
    <text evidence="1 7">Belongs to the WD repeat ARPC1 family.</text>
</comment>
<evidence type="ECO:0000256" key="1">
    <source>
        <dbReference type="ARBA" id="ARBA00006260"/>
    </source>
</evidence>
<comment type="subcellular location">
    <subcellularLocation>
        <location evidence="7">Cytoplasm</location>
        <location evidence="7">Cytoskeleton</location>
        <location evidence="7">Actin patch</location>
    </subcellularLocation>
</comment>
<evidence type="ECO:0000256" key="7">
    <source>
        <dbReference type="PIRNR" id="PIRNR038093"/>
    </source>
</evidence>
<keyword evidence="6 7" id="KW-0206">Cytoskeleton</keyword>
<dbReference type="OrthoDB" id="406844at2759"/>
<evidence type="ECO:0000256" key="3">
    <source>
        <dbReference type="ARBA" id="ARBA00022574"/>
    </source>
</evidence>
<dbReference type="SMART" id="SM00320">
    <property type="entry name" value="WD40"/>
    <property type="match status" value="5"/>
</dbReference>